<evidence type="ECO:0000313" key="2">
    <source>
        <dbReference type="EMBL" id="GBQ23829.1"/>
    </source>
</evidence>
<reference evidence="2" key="1">
    <citation type="submission" date="2013-04" db="EMBL/GenBank/DDBJ databases">
        <title>The genome sequencing project of 58 acetic acid bacteria.</title>
        <authorList>
            <person name="Okamoto-Kainuma A."/>
            <person name="Ishikawa M."/>
            <person name="Umino S."/>
            <person name="Koizumi Y."/>
            <person name="Shiwa Y."/>
            <person name="Yoshikawa H."/>
            <person name="Matsutani M."/>
            <person name="Matsushita K."/>
        </authorList>
    </citation>
    <scope>NUCLEOTIDE SEQUENCE</scope>
    <source>
        <strain evidence="2">DSM 12717</strain>
    </source>
</reference>
<keyword evidence="2" id="KW-0489">Methyltransferase</keyword>
<evidence type="ECO:0000259" key="1">
    <source>
        <dbReference type="Pfam" id="PF08241"/>
    </source>
</evidence>
<keyword evidence="3" id="KW-1185">Reference proteome</keyword>
<dbReference type="GO" id="GO:0008168">
    <property type="term" value="F:methyltransferase activity"/>
    <property type="evidence" value="ECO:0007669"/>
    <property type="project" value="UniProtKB-KW"/>
</dbReference>
<evidence type="ECO:0000313" key="3">
    <source>
        <dbReference type="Proteomes" id="UP001060895"/>
    </source>
</evidence>
<dbReference type="EMBL" id="BAQP01000084">
    <property type="protein sequence ID" value="GBQ23829.1"/>
    <property type="molecule type" value="Genomic_DNA"/>
</dbReference>
<dbReference type="Pfam" id="PF08241">
    <property type="entry name" value="Methyltransf_11"/>
    <property type="match status" value="1"/>
</dbReference>
<keyword evidence="2" id="KW-0808">Transferase</keyword>
<gene>
    <name evidence="2" type="ORF">AA12717_1606</name>
</gene>
<name>A0ABQ0P651_9PROT</name>
<dbReference type="InterPro" id="IPR029063">
    <property type="entry name" value="SAM-dependent_MTases_sf"/>
</dbReference>
<sequence length="355" mass="38311">MAPLSGFDLCRAGGRVDQLMIGVGVPVIENVAAGVAEGEADPDPDPDRSVEAMCAENGLGVFLVKTMHGRFPSIYGRQALAGLVHLWLSPRSIHEDEMTYTPHNQRIVDQFIRWAQPFADLPAHPEADAMARTLAACALDPDVSVLDVACGSGILACAMAERVRRVTGIDLTPAIIAQARKRQYAQGAANMAWQVGDATVLPCSDAVFDRVTTRYSFDHMPDPARVLAEMKRVCRPNGRIVVIDATPSPATRDAYDAMERLRDPSHTSALTLDELCRIGREAGLEEAMIDGYRLEAQLDTLADSQDMPALTALFEADIASGQDRLGVGAGHGPTGIRFHFPVSIIAWHCTTAQGR</sequence>
<dbReference type="CDD" id="cd02440">
    <property type="entry name" value="AdoMet_MTases"/>
    <property type="match status" value="1"/>
</dbReference>
<proteinExistence type="predicted"/>
<dbReference type="InterPro" id="IPR013216">
    <property type="entry name" value="Methyltransf_11"/>
</dbReference>
<comment type="caution">
    <text evidence="2">The sequence shown here is derived from an EMBL/GenBank/DDBJ whole genome shotgun (WGS) entry which is preliminary data.</text>
</comment>
<dbReference type="PANTHER" id="PTHR43591">
    <property type="entry name" value="METHYLTRANSFERASE"/>
    <property type="match status" value="1"/>
</dbReference>
<dbReference type="Gene3D" id="3.40.50.150">
    <property type="entry name" value="Vaccinia Virus protein VP39"/>
    <property type="match status" value="1"/>
</dbReference>
<protein>
    <submittedName>
        <fullName evidence="2">SAM-dependent methyltransferase</fullName>
    </submittedName>
</protein>
<feature type="domain" description="Methyltransferase type 11" evidence="1">
    <location>
        <begin position="146"/>
        <end position="242"/>
    </location>
</feature>
<dbReference type="Proteomes" id="UP001060895">
    <property type="component" value="Unassembled WGS sequence"/>
</dbReference>
<dbReference type="PANTHER" id="PTHR43591:SF24">
    <property type="entry name" value="2-METHOXY-6-POLYPRENYL-1,4-BENZOQUINOL METHYLASE, MITOCHONDRIAL"/>
    <property type="match status" value="1"/>
</dbReference>
<accession>A0ABQ0P651</accession>
<organism evidence="2 3">
    <name type="scientific">Gluconacetobacter sacchari DSM 12717</name>
    <dbReference type="NCBI Taxonomy" id="1307940"/>
    <lineage>
        <taxon>Bacteria</taxon>
        <taxon>Pseudomonadati</taxon>
        <taxon>Pseudomonadota</taxon>
        <taxon>Alphaproteobacteria</taxon>
        <taxon>Acetobacterales</taxon>
        <taxon>Acetobacteraceae</taxon>
        <taxon>Gluconacetobacter</taxon>
    </lineage>
</organism>
<dbReference type="GO" id="GO:0032259">
    <property type="term" value="P:methylation"/>
    <property type="evidence" value="ECO:0007669"/>
    <property type="project" value="UniProtKB-KW"/>
</dbReference>
<dbReference type="SUPFAM" id="SSF53335">
    <property type="entry name" value="S-adenosyl-L-methionine-dependent methyltransferases"/>
    <property type="match status" value="1"/>
</dbReference>